<dbReference type="AlphaFoldDB" id="A0AAD3E3X2"/>
<keyword evidence="2" id="KW-0812">Transmembrane</keyword>
<name>A0AAD3E3X2_9CHLO</name>
<feature type="region of interest" description="Disordered" evidence="1">
    <location>
        <begin position="301"/>
        <end position="341"/>
    </location>
</feature>
<keyword evidence="2" id="KW-1133">Transmembrane helix</keyword>
<keyword evidence="2" id="KW-0472">Membrane</keyword>
<feature type="region of interest" description="Disordered" evidence="1">
    <location>
        <begin position="248"/>
        <end position="270"/>
    </location>
</feature>
<feature type="region of interest" description="Disordered" evidence="1">
    <location>
        <begin position="134"/>
        <end position="179"/>
    </location>
</feature>
<proteinExistence type="predicted"/>
<gene>
    <name evidence="3" type="ORF">Agub_g13245</name>
</gene>
<feature type="transmembrane region" description="Helical" evidence="2">
    <location>
        <begin position="865"/>
        <end position="884"/>
    </location>
</feature>
<accession>A0AAD3E3X2</accession>
<keyword evidence="4" id="KW-1185">Reference proteome</keyword>
<sequence>MSRENSDDELASSSVWVASQERTRSSQLQGGRAVLMSSGSLALRQGDWRRVAAATTDGTPVQAPAPLQSTPNIDDVHSPASSTYNPAGSPDRQSLLDSTSPLRPRILAPGSVADFTPNNFSGIPFPSATHLASTGRADKVASPDTPGEPSFRWGSPTKSNGGLSTPTSDEYDSPPANFGLHPGSTLHLWDNSLYVPRTARKLQGATKTSCVTSEAAVKLNLRGCGTELDCAASSVSGDGAPTFRAQLEPGNVPSAAPSPAPSGLTTPGSVHFEAWSPRQTILALSALVSSSVRDGGVSSIACSETAGGDERKAEGQSFPADGSKPARLSGHEVPASSGPSTAAPCAATGLHADVHVAEDCVALVAAYAASNFNRCCSDGGCQATASILPSTAAPASMDVGACQVEADDTRPDAGLDQTPRKTGKGSAVAGHRPSERKHVRRGLGFGQEPAKAQASGPARSLSSEQPRSDRGAVASSTLWAVASCVLLATLAILVAPAIYQPHGNPGFGAEPSDFVSTEQCTHAFTQATAWDGSYHRLGLSSARVPFCWARLPNCHLLDGLLLAQDDLFPGNAQLQRKHASTTVGAAVVRQAGTPTAEVHPTVQEVVSRGQPLATSSVALGDFEVSVSEHGPLADADAVSSLTNDEEAAAEPSSCETWKQSVVEEPIFAGSEPQPLPAEGAEQQKMVLASSMFAETVPEGGAFAAAASHDLSPNAGVAEPSIALEAPGPSFVAADARAGELSSTAADAEAPEPLFVAPEAGEPPSIGAACAEAVEPLFIVPTSEDQSLVSAPGSEQTPAAADVAALHEQPSPVATASVLLYTAKGLQEGTLVADALGGSPPLPVRADTATHPSRYPVLRLEYYNSASIWMVAVATAVSLLVFAVMRVQYFVKGFGVSTAAQPRQSQTAAVTTTLRILRLKKESAGNTEAAVQVVEPMNDYVDHQFIMVDGRLKYVEGCAPKDIL</sequence>
<feature type="region of interest" description="Disordered" evidence="1">
    <location>
        <begin position="52"/>
        <end position="103"/>
    </location>
</feature>
<evidence type="ECO:0000313" key="4">
    <source>
        <dbReference type="Proteomes" id="UP001054857"/>
    </source>
</evidence>
<dbReference type="EMBL" id="BMAR01000043">
    <property type="protein sequence ID" value="GFR50926.1"/>
    <property type="molecule type" value="Genomic_DNA"/>
</dbReference>
<organism evidence="3 4">
    <name type="scientific">Astrephomene gubernaculifera</name>
    <dbReference type="NCBI Taxonomy" id="47775"/>
    <lineage>
        <taxon>Eukaryota</taxon>
        <taxon>Viridiplantae</taxon>
        <taxon>Chlorophyta</taxon>
        <taxon>core chlorophytes</taxon>
        <taxon>Chlorophyceae</taxon>
        <taxon>CS clade</taxon>
        <taxon>Chlamydomonadales</taxon>
        <taxon>Astrephomenaceae</taxon>
        <taxon>Astrephomene</taxon>
    </lineage>
</organism>
<feature type="compositionally biased region" description="Polar residues" evidence="1">
    <location>
        <begin position="79"/>
        <end position="101"/>
    </location>
</feature>
<reference evidence="3 4" key="1">
    <citation type="journal article" date="2021" name="Sci. Rep.">
        <title>Genome sequencing of the multicellular alga Astrephomene provides insights into convergent evolution of germ-soma differentiation.</title>
        <authorList>
            <person name="Yamashita S."/>
            <person name="Yamamoto K."/>
            <person name="Matsuzaki R."/>
            <person name="Suzuki S."/>
            <person name="Yamaguchi H."/>
            <person name="Hirooka S."/>
            <person name="Minakuchi Y."/>
            <person name="Miyagishima S."/>
            <person name="Kawachi M."/>
            <person name="Toyoda A."/>
            <person name="Nozaki H."/>
        </authorList>
    </citation>
    <scope>NUCLEOTIDE SEQUENCE [LARGE SCALE GENOMIC DNA]</scope>
    <source>
        <strain evidence="3 4">NIES-4017</strain>
    </source>
</reference>
<feature type="region of interest" description="Disordered" evidence="1">
    <location>
        <begin position="1"/>
        <end position="32"/>
    </location>
</feature>
<feature type="region of interest" description="Disordered" evidence="1">
    <location>
        <begin position="408"/>
        <end position="468"/>
    </location>
</feature>
<comment type="caution">
    <text evidence="3">The sequence shown here is derived from an EMBL/GenBank/DDBJ whole genome shotgun (WGS) entry which is preliminary data.</text>
</comment>
<feature type="compositionally biased region" description="Polar residues" evidence="1">
    <location>
        <begin position="156"/>
        <end position="168"/>
    </location>
</feature>
<evidence type="ECO:0000313" key="3">
    <source>
        <dbReference type="EMBL" id="GFR50926.1"/>
    </source>
</evidence>
<evidence type="ECO:0000256" key="2">
    <source>
        <dbReference type="SAM" id="Phobius"/>
    </source>
</evidence>
<protein>
    <recommendedName>
        <fullName evidence="5">Transmembrane protein</fullName>
    </recommendedName>
</protein>
<feature type="compositionally biased region" description="Acidic residues" evidence="1">
    <location>
        <begin position="1"/>
        <end position="10"/>
    </location>
</feature>
<evidence type="ECO:0008006" key="5">
    <source>
        <dbReference type="Google" id="ProtNLM"/>
    </source>
</evidence>
<dbReference type="Proteomes" id="UP001054857">
    <property type="component" value="Unassembled WGS sequence"/>
</dbReference>
<evidence type="ECO:0000256" key="1">
    <source>
        <dbReference type="SAM" id="MobiDB-lite"/>
    </source>
</evidence>